<reference evidence="1" key="1">
    <citation type="submission" date="2018-04" db="EMBL/GenBank/DDBJ databases">
        <title>WGS assembly of Panicum hallii.</title>
        <authorList>
            <person name="Lovell J."/>
            <person name="Jenkins J."/>
            <person name="Lowry D."/>
            <person name="Mamidi S."/>
            <person name="Sreedasyam A."/>
            <person name="Weng X."/>
            <person name="Barry K."/>
            <person name="Bonette J."/>
            <person name="Campitelli B."/>
            <person name="Daum C."/>
            <person name="Gordon S."/>
            <person name="Gould B."/>
            <person name="Lipzen A."/>
            <person name="Macqueen A."/>
            <person name="Palacio-Mejia J."/>
            <person name="Plott C."/>
            <person name="Shakirov E."/>
            <person name="Shu S."/>
            <person name="Yoshinaga Y."/>
            <person name="Zane M."/>
            <person name="Rokhsar D."/>
            <person name="Grimwood J."/>
            <person name="Schmutz J."/>
            <person name="Juenger T."/>
        </authorList>
    </citation>
    <scope>NUCLEOTIDE SEQUENCE [LARGE SCALE GENOMIC DNA]</scope>
    <source>
        <strain evidence="1">FIL2</strain>
    </source>
</reference>
<dbReference type="Proteomes" id="UP000243499">
    <property type="component" value="Chromosome 5"/>
</dbReference>
<name>A0A2T8INM9_9POAL</name>
<organism evidence="1">
    <name type="scientific">Panicum hallii</name>
    <dbReference type="NCBI Taxonomy" id="206008"/>
    <lineage>
        <taxon>Eukaryota</taxon>
        <taxon>Viridiplantae</taxon>
        <taxon>Streptophyta</taxon>
        <taxon>Embryophyta</taxon>
        <taxon>Tracheophyta</taxon>
        <taxon>Spermatophyta</taxon>
        <taxon>Magnoliopsida</taxon>
        <taxon>Liliopsida</taxon>
        <taxon>Poales</taxon>
        <taxon>Poaceae</taxon>
        <taxon>PACMAD clade</taxon>
        <taxon>Panicoideae</taxon>
        <taxon>Panicodae</taxon>
        <taxon>Paniceae</taxon>
        <taxon>Panicinae</taxon>
        <taxon>Panicum</taxon>
        <taxon>Panicum sect. Panicum</taxon>
    </lineage>
</organism>
<dbReference type="Gramene" id="PVH39292">
    <property type="protein sequence ID" value="PVH39292"/>
    <property type="gene ID" value="PAHAL_5G472400"/>
</dbReference>
<sequence>MVPTWPTEPSDETFDGRPAITALRLGLLYHQSTRSNFKKGPTCIIR</sequence>
<evidence type="ECO:0000313" key="1">
    <source>
        <dbReference type="EMBL" id="PVH39292.1"/>
    </source>
</evidence>
<proteinExistence type="predicted"/>
<dbReference type="EMBL" id="CM008050">
    <property type="protein sequence ID" value="PVH39292.1"/>
    <property type="molecule type" value="Genomic_DNA"/>
</dbReference>
<protein>
    <submittedName>
        <fullName evidence="1">Uncharacterized protein</fullName>
    </submittedName>
</protein>
<gene>
    <name evidence="1" type="ORF">PAHAL_5G472400</name>
</gene>
<dbReference type="AlphaFoldDB" id="A0A2T8INM9"/>
<accession>A0A2T8INM9</accession>